<dbReference type="InterPro" id="IPR001789">
    <property type="entry name" value="Sig_transdc_resp-reg_receiver"/>
</dbReference>
<dbReference type="STRING" id="320771.Cflav_PD3652"/>
<feature type="modified residue" description="4-aspartylphosphate" evidence="1">
    <location>
        <position position="62"/>
    </location>
</feature>
<dbReference type="PANTHER" id="PTHR36304:SF4">
    <property type="entry name" value="DUF4388 DOMAIN-CONTAINING PROTEIN"/>
    <property type="match status" value="1"/>
</dbReference>
<comment type="caution">
    <text evidence="3">The sequence shown here is derived from an EMBL/GenBank/DDBJ whole genome shotgun (WGS) entry which is preliminary data.</text>
</comment>
<dbReference type="Proteomes" id="UP000003688">
    <property type="component" value="Unassembled WGS sequence"/>
</dbReference>
<dbReference type="PANTHER" id="PTHR36304">
    <property type="entry name" value="DOMAIN GTPASE-ACTIVATING PROTEIN, PUTATIVE-RELATED-RELATED"/>
    <property type="match status" value="1"/>
</dbReference>
<name>B9XHF9_PEDPL</name>
<evidence type="ECO:0000313" key="3">
    <source>
        <dbReference type="EMBL" id="EEF60794.1"/>
    </source>
</evidence>
<dbReference type="InterPro" id="IPR025497">
    <property type="entry name" value="PatA-like_N"/>
</dbReference>
<reference evidence="3 4" key="1">
    <citation type="journal article" date="2011" name="J. Bacteriol.">
        <title>Genome sequence of 'Pedosphaera parvula' Ellin514, an aerobic Verrucomicrobial isolate from pasture soil.</title>
        <authorList>
            <person name="Kant R."/>
            <person name="van Passel M.W."/>
            <person name="Sangwan P."/>
            <person name="Palva A."/>
            <person name="Lucas S."/>
            <person name="Copeland A."/>
            <person name="Lapidus A."/>
            <person name="Glavina Del Rio T."/>
            <person name="Dalin E."/>
            <person name="Tice H."/>
            <person name="Bruce D."/>
            <person name="Goodwin L."/>
            <person name="Pitluck S."/>
            <person name="Chertkov O."/>
            <person name="Larimer F.W."/>
            <person name="Land M.L."/>
            <person name="Hauser L."/>
            <person name="Brettin T.S."/>
            <person name="Detter J.C."/>
            <person name="Han S."/>
            <person name="de Vos W.M."/>
            <person name="Janssen P.H."/>
            <person name="Smidt H."/>
        </authorList>
    </citation>
    <scope>NUCLEOTIDE SEQUENCE [LARGE SCALE GENOMIC DNA]</scope>
    <source>
        <strain evidence="3 4">Ellin514</strain>
    </source>
</reference>
<dbReference type="GO" id="GO:0000160">
    <property type="term" value="P:phosphorelay signal transduction system"/>
    <property type="evidence" value="ECO:0007669"/>
    <property type="project" value="InterPro"/>
</dbReference>
<dbReference type="SUPFAM" id="SSF52172">
    <property type="entry name" value="CheY-like"/>
    <property type="match status" value="1"/>
</dbReference>
<dbReference type="RefSeq" id="WP_007415253.1">
    <property type="nucleotide sequence ID" value="NZ_ABOX02000014.1"/>
</dbReference>
<dbReference type="Pfam" id="PF14332">
    <property type="entry name" value="DUF4388"/>
    <property type="match status" value="1"/>
</dbReference>
<dbReference type="CDD" id="cd00156">
    <property type="entry name" value="REC"/>
    <property type="match status" value="1"/>
</dbReference>
<keyword evidence="1" id="KW-0597">Phosphoprotein</keyword>
<dbReference type="Gene3D" id="3.40.50.2300">
    <property type="match status" value="1"/>
</dbReference>
<dbReference type="Pfam" id="PF00072">
    <property type="entry name" value="Response_reg"/>
    <property type="match status" value="1"/>
</dbReference>
<evidence type="ECO:0000313" key="4">
    <source>
        <dbReference type="Proteomes" id="UP000003688"/>
    </source>
</evidence>
<dbReference type="SMART" id="SM00448">
    <property type="entry name" value="REC"/>
    <property type="match status" value="1"/>
</dbReference>
<sequence>MSTENPNLKRVLFVDDSLEFLQMIERIMGNWSQGEWKIFLAQNSGQALLALQENTMDLVVVDVQMPVVDGIQFLALLNRKYPTVQKVTLSAYADEKARAACLSNGAELFLEKPRDSQGLEIIFGTLRELARQKPASGFRGVLRQVSLEDVIQMECLNRNSSVLEIQAGKWHGKMYIREGAIVHAEVGNRNGEAALNKLLSLRGGEFNLKPFTEPPHQTLEGQWEFLLMEAARVRDETAEKGDVEPTAADGLEVIPEPPTQFVITPDDIPDLIPEKQDTSRPAQINEMVICSAKGEVLYDWQSMNVSERISFLEFLSQKSLQLGEGLNLGAFDRLEIEGSRTRIVAQITPDRGIFLRTSRGPAGSPSPSPSRV</sequence>
<gene>
    <name evidence="3" type="ORF">Cflav_PD3652</name>
</gene>
<dbReference type="EMBL" id="ABOX02000014">
    <property type="protein sequence ID" value="EEF60794.1"/>
    <property type="molecule type" value="Genomic_DNA"/>
</dbReference>
<protein>
    <submittedName>
        <fullName evidence="3">Response regulator receiver protein</fullName>
    </submittedName>
</protein>
<keyword evidence="4" id="KW-1185">Reference proteome</keyword>
<feature type="domain" description="Response regulatory" evidence="2">
    <location>
        <begin position="10"/>
        <end position="127"/>
    </location>
</feature>
<evidence type="ECO:0000256" key="1">
    <source>
        <dbReference type="PROSITE-ProRule" id="PRU00169"/>
    </source>
</evidence>
<organism evidence="3 4">
    <name type="scientific">Pedosphaera parvula (strain Ellin514)</name>
    <dbReference type="NCBI Taxonomy" id="320771"/>
    <lineage>
        <taxon>Bacteria</taxon>
        <taxon>Pseudomonadati</taxon>
        <taxon>Verrucomicrobiota</taxon>
        <taxon>Pedosphaerae</taxon>
        <taxon>Pedosphaerales</taxon>
        <taxon>Pedosphaeraceae</taxon>
        <taxon>Pedosphaera</taxon>
    </lineage>
</organism>
<dbReference type="AlphaFoldDB" id="B9XHF9"/>
<dbReference type="InterPro" id="IPR011006">
    <property type="entry name" value="CheY-like_superfamily"/>
</dbReference>
<accession>B9XHF9</accession>
<dbReference type="PROSITE" id="PS50110">
    <property type="entry name" value="RESPONSE_REGULATORY"/>
    <property type="match status" value="1"/>
</dbReference>
<evidence type="ECO:0000259" key="2">
    <source>
        <dbReference type="PROSITE" id="PS50110"/>
    </source>
</evidence>
<proteinExistence type="predicted"/>